<proteinExistence type="predicted"/>
<dbReference type="RefSeq" id="WP_328986163.1">
    <property type="nucleotide sequence ID" value="NZ_CP121472.1"/>
</dbReference>
<dbReference type="InterPro" id="IPR001296">
    <property type="entry name" value="Glyco_trans_1"/>
</dbReference>
<dbReference type="Gene3D" id="3.40.50.2000">
    <property type="entry name" value="Glycogen Phosphorylase B"/>
    <property type="match status" value="1"/>
</dbReference>
<reference evidence="2 3" key="1">
    <citation type="journal article" date="2023" name="Microorganisms">
        <title>Thiorhodovibrio frisius and Trv. litoralis spp. nov., Two Novel Members from a Clade of Fastidious Purple Sulfur Bacteria That Exhibit Unique Red-Shifted Light-Harvesting Capabilities.</title>
        <authorList>
            <person name="Methner A."/>
            <person name="Kuzyk S.B."/>
            <person name="Petersen J."/>
            <person name="Bauer S."/>
            <person name="Brinkmann H."/>
            <person name="Sichau K."/>
            <person name="Wanner G."/>
            <person name="Wolf J."/>
            <person name="Neumann-Schaal M."/>
            <person name="Henke P."/>
            <person name="Tank M."/>
            <person name="Sproer C."/>
            <person name="Bunk B."/>
            <person name="Overmann J."/>
        </authorList>
    </citation>
    <scope>NUCLEOTIDE SEQUENCE [LARGE SCALE GENOMIC DNA]</scope>
    <source>
        <strain evidence="2 3">DSM 6702</strain>
    </source>
</reference>
<feature type="domain" description="Glycosyl transferase family 1" evidence="1">
    <location>
        <begin position="169"/>
        <end position="323"/>
    </location>
</feature>
<dbReference type="EMBL" id="CP121472">
    <property type="protein sequence ID" value="WPL15600.1"/>
    <property type="molecule type" value="Genomic_DNA"/>
</dbReference>
<evidence type="ECO:0000313" key="3">
    <source>
        <dbReference type="Proteomes" id="UP001432180"/>
    </source>
</evidence>
<name>A0ABZ0S4Z0_9GAMM</name>
<organism evidence="2 3">
    <name type="scientific">Thiorhodovibrio winogradskyi</name>
    <dbReference type="NCBI Taxonomy" id="77007"/>
    <lineage>
        <taxon>Bacteria</taxon>
        <taxon>Pseudomonadati</taxon>
        <taxon>Pseudomonadota</taxon>
        <taxon>Gammaproteobacteria</taxon>
        <taxon>Chromatiales</taxon>
        <taxon>Chromatiaceae</taxon>
        <taxon>Thiorhodovibrio</taxon>
    </lineage>
</organism>
<keyword evidence="2" id="KW-0808">Transferase</keyword>
<evidence type="ECO:0000313" key="2">
    <source>
        <dbReference type="EMBL" id="WPL15600.1"/>
    </source>
</evidence>
<dbReference type="Pfam" id="PF00534">
    <property type="entry name" value="Glycos_transf_1"/>
    <property type="match status" value="1"/>
</dbReference>
<gene>
    <name evidence="2" type="primary">pimB_1</name>
    <name evidence="2" type="ORF">Thiowin_00502</name>
</gene>
<dbReference type="Proteomes" id="UP001432180">
    <property type="component" value="Chromosome"/>
</dbReference>
<dbReference type="CDD" id="cd03801">
    <property type="entry name" value="GT4_PimA-like"/>
    <property type="match status" value="1"/>
</dbReference>
<sequence>MNILVTASHTPFIHGGASYLAQGLVAALRAAGHQVELMGFPFSFQPERDIHRLMDFCAGLDLSAPNGQPVERVISLQFPGYAVAHPHHTLWLIHQHRSVYELYDPNTATPEQSKLREAVIAFDQRYLARIPARFTISQRVADRLQDYSGISARGLLHPPAYAEGYYNAEPQPYLFCPSRLEQLKRQDLLIEAARHLRSPLVILIAGTGGQLSRYQQLIDQYGLHRRVRLLGSVSEAEKIALYANALAVFFAPFDEDYGYITLEAMLAAKPVITCTDSGGPLEFVLPDETGRVVPPDPQAIAAAIDHLHADRQAAIALGRAGRARYEALQLSWPRTVETLLGV</sequence>
<dbReference type="PANTHER" id="PTHR12526">
    <property type="entry name" value="GLYCOSYLTRANSFERASE"/>
    <property type="match status" value="1"/>
</dbReference>
<protein>
    <submittedName>
        <fullName evidence="2">GDP-mannose-dependent alpha-(1-6)-phosphatidylinositol monomannoside mannosyltransferase</fullName>
        <ecNumber evidence="2">2.4.1.345</ecNumber>
    </submittedName>
</protein>
<dbReference type="GO" id="GO:0043750">
    <property type="term" value="F:phosphatidylinositol alpha-mannosyltransferase activity"/>
    <property type="evidence" value="ECO:0007669"/>
    <property type="project" value="UniProtKB-EC"/>
</dbReference>
<dbReference type="EC" id="2.4.1.345" evidence="2"/>
<keyword evidence="3" id="KW-1185">Reference proteome</keyword>
<keyword evidence="2" id="KW-0328">Glycosyltransferase</keyword>
<evidence type="ECO:0000259" key="1">
    <source>
        <dbReference type="Pfam" id="PF00534"/>
    </source>
</evidence>
<dbReference type="PANTHER" id="PTHR12526:SF635">
    <property type="entry name" value="GLYCOSYL TRANSFERASE GROUP 1"/>
    <property type="match status" value="1"/>
</dbReference>
<dbReference type="SUPFAM" id="SSF53756">
    <property type="entry name" value="UDP-Glycosyltransferase/glycogen phosphorylase"/>
    <property type="match status" value="1"/>
</dbReference>
<accession>A0ABZ0S4Z0</accession>